<name>A0AAQ3N6M0_VIGMU</name>
<evidence type="ECO:0000313" key="1">
    <source>
        <dbReference type="EMBL" id="WVZ04034.1"/>
    </source>
</evidence>
<dbReference type="AlphaFoldDB" id="A0AAQ3N6M0"/>
<dbReference type="EMBL" id="CP144694">
    <property type="protein sequence ID" value="WVZ04034.1"/>
    <property type="molecule type" value="Genomic_DNA"/>
</dbReference>
<sequence>MAEAFLLNFDIAMPATPDLGRCKHTTTAWSSRCMPSSGTRGIRDKTQSVPHDLDVEVCVGLAIVMGNIGVDEINNVGVYESLHDIRKRDDGEALLLLFSGDRTLNPCFVSSSALTFFKAFKVQGDSVDDPTTFLVAFDDSEAHYLSEAIKAHTMDPTSNGRGVR</sequence>
<keyword evidence="2" id="KW-1185">Reference proteome</keyword>
<organism evidence="1 2">
    <name type="scientific">Vigna mungo</name>
    <name type="common">Black gram</name>
    <name type="synonym">Phaseolus mungo</name>
    <dbReference type="NCBI Taxonomy" id="3915"/>
    <lineage>
        <taxon>Eukaryota</taxon>
        <taxon>Viridiplantae</taxon>
        <taxon>Streptophyta</taxon>
        <taxon>Embryophyta</taxon>
        <taxon>Tracheophyta</taxon>
        <taxon>Spermatophyta</taxon>
        <taxon>Magnoliopsida</taxon>
        <taxon>eudicotyledons</taxon>
        <taxon>Gunneridae</taxon>
        <taxon>Pentapetalae</taxon>
        <taxon>rosids</taxon>
        <taxon>fabids</taxon>
        <taxon>Fabales</taxon>
        <taxon>Fabaceae</taxon>
        <taxon>Papilionoideae</taxon>
        <taxon>50 kb inversion clade</taxon>
        <taxon>NPAAA clade</taxon>
        <taxon>indigoferoid/millettioid clade</taxon>
        <taxon>Phaseoleae</taxon>
        <taxon>Vigna</taxon>
    </lineage>
</organism>
<gene>
    <name evidence="1" type="ORF">V8G54_024840</name>
</gene>
<dbReference type="Proteomes" id="UP001374535">
    <property type="component" value="Chromosome 7"/>
</dbReference>
<protein>
    <submittedName>
        <fullName evidence="1">Uncharacterized protein</fullName>
    </submittedName>
</protein>
<accession>A0AAQ3N6M0</accession>
<proteinExistence type="predicted"/>
<reference evidence="1 2" key="1">
    <citation type="journal article" date="2023" name="Life. Sci Alliance">
        <title>Evolutionary insights into 3D genome organization and epigenetic landscape of Vigna mungo.</title>
        <authorList>
            <person name="Junaid A."/>
            <person name="Singh B."/>
            <person name="Bhatia S."/>
        </authorList>
    </citation>
    <scope>NUCLEOTIDE SEQUENCE [LARGE SCALE GENOMIC DNA]</scope>
    <source>
        <strain evidence="1">Urdbean</strain>
    </source>
</reference>
<evidence type="ECO:0000313" key="2">
    <source>
        <dbReference type="Proteomes" id="UP001374535"/>
    </source>
</evidence>